<feature type="disulfide bond" evidence="10">
    <location>
        <begin position="18"/>
        <end position="36"/>
    </location>
</feature>
<evidence type="ECO:0000259" key="11">
    <source>
        <dbReference type="PROSITE" id="PS50038"/>
    </source>
</evidence>
<keyword evidence="14" id="KW-1185">Reference proteome</keyword>
<dbReference type="Proteomes" id="UP000597762">
    <property type="component" value="Unassembled WGS sequence"/>
</dbReference>
<evidence type="ECO:0000256" key="9">
    <source>
        <dbReference type="ARBA" id="ARBA00023180"/>
    </source>
</evidence>
<keyword evidence="5" id="KW-0735">Signal-anchor</keyword>
<dbReference type="InterPro" id="IPR002172">
    <property type="entry name" value="LDrepeatLR_classA_rpt"/>
</dbReference>
<dbReference type="SMART" id="SM00063">
    <property type="entry name" value="FRI"/>
    <property type="match status" value="1"/>
</dbReference>
<dbReference type="InterPro" id="IPR001254">
    <property type="entry name" value="Trypsin_dom"/>
</dbReference>
<dbReference type="SUPFAM" id="SSF57424">
    <property type="entry name" value="LDL receptor-like module"/>
    <property type="match status" value="12"/>
</dbReference>
<dbReference type="InterPro" id="IPR036790">
    <property type="entry name" value="Frizzled_dom_sf"/>
</dbReference>
<evidence type="ECO:0000256" key="10">
    <source>
        <dbReference type="PROSITE-ProRule" id="PRU00124"/>
    </source>
</evidence>
<feature type="disulfide bond" evidence="10">
    <location>
        <begin position="903"/>
        <end position="921"/>
    </location>
</feature>
<dbReference type="EMBL" id="CAHIKZ030005563">
    <property type="protein sequence ID" value="CAE1329895.1"/>
    <property type="molecule type" value="Genomic_DNA"/>
</dbReference>
<feature type="disulfide bond" evidence="10">
    <location>
        <begin position="966"/>
        <end position="981"/>
    </location>
</feature>
<dbReference type="Pfam" id="PF00089">
    <property type="entry name" value="Trypsin"/>
    <property type="match status" value="1"/>
</dbReference>
<dbReference type="Pfam" id="PF00057">
    <property type="entry name" value="Ldl_recept_a"/>
    <property type="match status" value="10"/>
</dbReference>
<evidence type="ECO:0000313" key="14">
    <source>
        <dbReference type="Proteomes" id="UP000597762"/>
    </source>
</evidence>
<feature type="disulfide bond" evidence="10">
    <location>
        <begin position="107"/>
        <end position="125"/>
    </location>
</feature>
<proteinExistence type="predicted"/>
<accession>A0A812ES07</accession>
<feature type="disulfide bond" evidence="10">
    <location>
        <begin position="75"/>
        <end position="90"/>
    </location>
</feature>
<feature type="disulfide bond" evidence="10">
    <location>
        <begin position="30"/>
        <end position="45"/>
    </location>
</feature>
<dbReference type="SUPFAM" id="SSF63501">
    <property type="entry name" value="Frizzled cysteine-rich domain"/>
    <property type="match status" value="1"/>
</dbReference>
<keyword evidence="8 10" id="KW-1015">Disulfide bond</keyword>
<dbReference type="SUPFAM" id="SSF50494">
    <property type="entry name" value="Trypsin-like serine proteases"/>
    <property type="match status" value="1"/>
</dbReference>
<evidence type="ECO:0000256" key="8">
    <source>
        <dbReference type="ARBA" id="ARBA00023157"/>
    </source>
</evidence>
<dbReference type="InterPro" id="IPR050685">
    <property type="entry name" value="LDLR"/>
</dbReference>
<evidence type="ECO:0000256" key="2">
    <source>
        <dbReference type="ARBA" id="ARBA00022692"/>
    </source>
</evidence>
<keyword evidence="4" id="KW-0677">Repeat</keyword>
<evidence type="ECO:0000256" key="3">
    <source>
        <dbReference type="ARBA" id="ARBA00022729"/>
    </source>
</evidence>
<dbReference type="PROSITE" id="PS50068">
    <property type="entry name" value="LDLRA_2"/>
    <property type="match status" value="12"/>
</dbReference>
<feature type="disulfide bond" evidence="10">
    <location>
        <begin position="842"/>
        <end position="860"/>
    </location>
</feature>
<feature type="disulfide bond" evidence="10">
    <location>
        <begin position="793"/>
        <end position="808"/>
    </location>
</feature>
<feature type="disulfide bond" evidence="10">
    <location>
        <begin position="160"/>
        <end position="172"/>
    </location>
</feature>
<dbReference type="InterPro" id="IPR009003">
    <property type="entry name" value="Peptidase_S1_PA"/>
</dbReference>
<evidence type="ECO:0000313" key="13">
    <source>
        <dbReference type="EMBL" id="CAE1329895.1"/>
    </source>
</evidence>
<evidence type="ECO:0000256" key="6">
    <source>
        <dbReference type="ARBA" id="ARBA00022989"/>
    </source>
</evidence>
<protein>
    <submittedName>
        <fullName evidence="13">CORIN</fullName>
        <ecNumber evidence="13">3.4.21.-</ecNumber>
    </submittedName>
</protein>
<dbReference type="GO" id="GO:0005886">
    <property type="term" value="C:plasma membrane"/>
    <property type="evidence" value="ECO:0007669"/>
    <property type="project" value="UniProtKB-SubCell"/>
</dbReference>
<feature type="disulfide bond" evidence="10">
    <location>
        <begin position="1185"/>
        <end position="1200"/>
    </location>
</feature>
<dbReference type="Gene3D" id="4.10.400.10">
    <property type="entry name" value="Low-density Lipoprotein Receptor"/>
    <property type="match status" value="12"/>
</dbReference>
<dbReference type="SMART" id="SM00020">
    <property type="entry name" value="Tryp_SPc"/>
    <property type="match status" value="1"/>
</dbReference>
<keyword evidence="9" id="KW-0325">Glycoprotein</keyword>
<comment type="caution">
    <text evidence="10">Lacks conserved residue(s) required for the propagation of feature annotation.</text>
</comment>
<dbReference type="InterPro" id="IPR043504">
    <property type="entry name" value="Peptidase_S1_PA_chymotrypsin"/>
</dbReference>
<feature type="disulfide bond" evidence="10">
    <location>
        <begin position="781"/>
        <end position="799"/>
    </location>
</feature>
<feature type="domain" description="Peptidase S1" evidence="12">
    <location>
        <begin position="1390"/>
        <end position="1632"/>
    </location>
</feature>
<feature type="disulfide bond" evidence="10">
    <location>
        <begin position="56"/>
        <end position="68"/>
    </location>
</feature>
<feature type="disulfide bond" evidence="10">
    <location>
        <begin position="119"/>
        <end position="134"/>
    </location>
</feature>
<dbReference type="InterPro" id="IPR023415">
    <property type="entry name" value="LDLR_class-A_CS"/>
</dbReference>
<keyword evidence="13" id="KW-0378">Hydrolase</keyword>
<dbReference type="InterPro" id="IPR020067">
    <property type="entry name" value="Frizzled_dom"/>
</dbReference>
<sequence length="1639" mass="182913">MILDTILNGICKWNQFRCINGQCIDFHLKCDNIKQCKDGSDEQYCGEKTTVQPGRCTWDQFRCDNGQCIQAFLRCDRLWHCKDGSDEQNCSVSIPKKGICRWDQFRCNDGQCIQYYLKCDQIWHCRDGSDEQNCAKPLIKKSDYILLHHNMWHCMDASGCKYNEFGCLDGKCIEIILVCNQNKDCSHGEDEYNCTNTTQTTITKTVSSTTATKRRLITANLPYVTKMIILPGRSTIFPLVTAAPIQHGPSANIPLVTAVSIHHGTRINIPLVTAVPIEHGTTINVPLVTALPIHHGTKVNIPLVTSAPIEHGTKISIPLITALPIHRGTTMNIPLVTALPIHRGTKINIPLVTVDPNQHVTKINIPLITALPIHHITKSNIPLVTLGPVHRSTKINIPPVTVGSIQHVTKISIPPVTVVPIHRGIRISIPSVTSVPIHRGTRISIPSVTSLPIHRGTRINIPLVTVGPIQHSTKISIPPVTALPIHHSTRISIPTVTAVPIHHGTRISIPPVTAAPILHSTKINISHFTASSILPYRTEFFHLTITPFYSKSALSSHATPVISEHRTKINVPSIKIHSRPRSNIQLVTVPPHHMRTFLHVTVTPSHHNIIRSTTFHPRRSTAVTPSYHRINVPPTSMKIVEHNTKINIPYFHKTNHSYVTTTSPHHRIKIFPHPTTISTDYVKKNTLLHVTATSTPPYKTPHLDATTIVGHHKTISVPYIRQTSTAHHKNVFPHLKTTAKLPVKPWIFPSVISRSNQHMTSAVRTLFSTTTQVCQNNEFRCSNGQCILKSKRCDKMLDCSDNSDEENCGTTTASTKKKNITGSQLTTTKPTIKGCALDQFRCNSGSCIPISRYCDTVLDCTDGSDEICHTSTQKSTLKVLSSFHSLAFDLVKQPGCGADEFHCKNGYCIKLAFVCDGLFDCPDSSDEQDCPVTKPTEVTTTTDFKICTKSEYQCPSGKCINADYVCDGIPDCSSADDEASCKVSTSSPESLIPASDKCFPLEVKECLQVGYSRSLLPNVFGDKSYTQAMERFYMEAMPIISRQCSKKALMLFCGTIFPLCKDGISKYTCKSVCREVEQSCGKNSILMDTCDWLVDDSRWCFIGLTENEELQGNTTTSKSPLHPKVQGCLKGFYQCKNSNLCLHPIHLCDGEPTCPQADDEPENCTCLSNQFRCASGQCVMKSRRCNGYQDCKDYSDERNCSVTECVGRLCNSGQCVPSESFCDGFFDCDDLSDEKLCDNCKSDEFICTRGYKCIKRAKVCDMKWDCVDGEDEATCVSLRKEESRTNSTAILTLTVQGQTSMVCSNKWSMKWASFICKYLRHKNVKKIEFVDPPPGTTAFQQVPSHELEYPEQEFIKTTRTCKTNKIVRMACNERSCGTNRHHSIKYQEYIIGGDLARRYTWPWSVSLLYLGEPMCGATLISERWLVTAAHCIVTGMWNRTKVPHYFSAVLGEVNLFKGLMNGTRIPIDKIIFPEDMKLVVFNPDPDIALLRLKDSIQPSHQIEPICMPKLPKHGPGSTCYLAGWGGTHKPGEGRRRYSNFLHEVRMIIRNTSECSIFRPQPNWEHNLCAGYLESTITGCYGDSGGGLMCWEPDNRWTLVGVLSKGRYNCAANSPNVFTKIGSMRQWIEESMGWTSEDLG</sequence>
<dbReference type="OrthoDB" id="664115at2759"/>
<dbReference type="PRINTS" id="PR00261">
    <property type="entry name" value="LDLRECEPTOR"/>
</dbReference>
<keyword evidence="3" id="KW-0732">Signal</keyword>
<dbReference type="GO" id="GO:0004252">
    <property type="term" value="F:serine-type endopeptidase activity"/>
    <property type="evidence" value="ECO:0007669"/>
    <property type="project" value="InterPro"/>
</dbReference>
<evidence type="ECO:0000256" key="7">
    <source>
        <dbReference type="ARBA" id="ARBA00023136"/>
    </source>
</evidence>
<feature type="disulfide bond" evidence="10">
    <location>
        <begin position="11"/>
        <end position="23"/>
    </location>
</feature>
<feature type="disulfide bond" evidence="10">
    <location>
        <begin position="835"/>
        <end position="847"/>
    </location>
</feature>
<feature type="disulfide bond" evidence="10">
    <location>
        <begin position="896"/>
        <end position="908"/>
    </location>
</feature>
<dbReference type="PANTHER" id="PTHR24270">
    <property type="entry name" value="LOW-DENSITY LIPOPROTEIN RECEPTOR-RELATED"/>
    <property type="match status" value="1"/>
</dbReference>
<dbReference type="GO" id="GO:0016192">
    <property type="term" value="P:vesicle-mediated transport"/>
    <property type="evidence" value="ECO:0007669"/>
    <property type="project" value="UniProtKB-ARBA"/>
</dbReference>
<dbReference type="InterPro" id="IPR018114">
    <property type="entry name" value="TRYPSIN_HIS"/>
</dbReference>
<feature type="disulfide bond" evidence="10">
    <location>
        <begin position="1210"/>
        <end position="1228"/>
    </location>
</feature>
<gene>
    <name evidence="13" type="ORF">SPHA_79258</name>
</gene>
<dbReference type="FunFam" id="4.10.400.10:FF:000034">
    <property type="entry name" value="Low-density lipoprotein receptor-related protein 2"/>
    <property type="match status" value="4"/>
</dbReference>
<dbReference type="GO" id="GO:0006508">
    <property type="term" value="P:proteolysis"/>
    <property type="evidence" value="ECO:0007669"/>
    <property type="project" value="InterPro"/>
</dbReference>
<evidence type="ECO:0000256" key="4">
    <source>
        <dbReference type="ARBA" id="ARBA00022737"/>
    </source>
</evidence>
<evidence type="ECO:0000256" key="1">
    <source>
        <dbReference type="ARBA" id="ARBA00004401"/>
    </source>
</evidence>
<feature type="disulfide bond" evidence="10">
    <location>
        <begin position="63"/>
        <end position="81"/>
    </location>
</feature>
<dbReference type="CDD" id="cd00190">
    <property type="entry name" value="Tryp_SPc"/>
    <property type="match status" value="1"/>
</dbReference>
<reference evidence="13" key="1">
    <citation type="submission" date="2021-01" db="EMBL/GenBank/DDBJ databases">
        <authorList>
            <person name="Li R."/>
            <person name="Bekaert M."/>
        </authorList>
    </citation>
    <scope>NUCLEOTIDE SEQUENCE</scope>
    <source>
        <strain evidence="13">Farmed</strain>
    </source>
</reference>
<organism evidence="13 14">
    <name type="scientific">Acanthosepion pharaonis</name>
    <name type="common">Pharaoh cuttlefish</name>
    <name type="synonym">Sepia pharaonis</name>
    <dbReference type="NCBI Taxonomy" id="158019"/>
    <lineage>
        <taxon>Eukaryota</taxon>
        <taxon>Metazoa</taxon>
        <taxon>Spiralia</taxon>
        <taxon>Lophotrochozoa</taxon>
        <taxon>Mollusca</taxon>
        <taxon>Cephalopoda</taxon>
        <taxon>Coleoidea</taxon>
        <taxon>Decapodiformes</taxon>
        <taxon>Sepiida</taxon>
        <taxon>Sepiina</taxon>
        <taxon>Sepiidae</taxon>
        <taxon>Acanthosepion</taxon>
    </lineage>
</organism>
<feature type="disulfide bond" evidence="10">
    <location>
        <begin position="167"/>
        <end position="185"/>
    </location>
</feature>
<dbReference type="InterPro" id="IPR036055">
    <property type="entry name" value="LDL_receptor-like_sf"/>
</dbReference>
<dbReference type="PROSITE" id="PS01209">
    <property type="entry name" value="LDLRA_1"/>
    <property type="match status" value="10"/>
</dbReference>
<dbReference type="CDD" id="cd07066">
    <property type="entry name" value="CRD_FZ"/>
    <property type="match status" value="1"/>
</dbReference>
<dbReference type="SMART" id="SM00192">
    <property type="entry name" value="LDLa"/>
    <property type="match status" value="12"/>
</dbReference>
<evidence type="ECO:0000256" key="5">
    <source>
        <dbReference type="ARBA" id="ARBA00022968"/>
    </source>
</evidence>
<dbReference type="PROSITE" id="PS50240">
    <property type="entry name" value="TRYPSIN_DOM"/>
    <property type="match status" value="1"/>
</dbReference>
<dbReference type="PROSITE" id="PS00134">
    <property type="entry name" value="TRYPSIN_HIS"/>
    <property type="match status" value="1"/>
</dbReference>
<keyword evidence="2" id="KW-0812">Transmembrane</keyword>
<comment type="caution">
    <text evidence="13">The sequence shown here is derived from an EMBL/GenBank/DDBJ whole genome shotgun (WGS) entry which is preliminary data.</text>
</comment>
<feature type="domain" description="FZ" evidence="11">
    <location>
        <begin position="993"/>
        <end position="1144"/>
    </location>
</feature>
<feature type="disulfide bond" evidence="10">
    <location>
        <begin position="179"/>
        <end position="194"/>
    </location>
</feature>
<dbReference type="PROSITE" id="PS50038">
    <property type="entry name" value="FZ"/>
    <property type="match status" value="1"/>
</dbReference>
<feature type="disulfide bond" evidence="10">
    <location>
        <begin position="1222"/>
        <end position="1237"/>
    </location>
</feature>
<dbReference type="CDD" id="cd00112">
    <property type="entry name" value="LDLa"/>
    <property type="match status" value="11"/>
</dbReference>
<evidence type="ECO:0000259" key="12">
    <source>
        <dbReference type="PROSITE" id="PS50240"/>
    </source>
</evidence>
<feature type="disulfide bond" evidence="10">
    <location>
        <begin position="1166"/>
        <end position="1178"/>
    </location>
</feature>
<feature type="disulfide bond" evidence="10">
    <location>
        <begin position="100"/>
        <end position="112"/>
    </location>
</feature>
<name>A0A812ES07_ACAPH</name>
<feature type="disulfide bond" evidence="10">
    <location>
        <begin position="1173"/>
        <end position="1191"/>
    </location>
</feature>
<feature type="disulfide bond" evidence="10">
    <location>
        <begin position="954"/>
        <end position="972"/>
    </location>
</feature>
<feature type="disulfide bond" evidence="10">
    <location>
        <begin position="774"/>
        <end position="786"/>
    </location>
</feature>
<keyword evidence="7" id="KW-0472">Membrane</keyword>
<feature type="disulfide bond" evidence="10">
    <location>
        <begin position="947"/>
        <end position="959"/>
    </location>
</feature>
<keyword evidence="6" id="KW-1133">Transmembrane helix</keyword>
<dbReference type="Gene3D" id="2.40.10.10">
    <property type="entry name" value="Trypsin-like serine proteases"/>
    <property type="match status" value="1"/>
</dbReference>
<comment type="subcellular location">
    <subcellularLocation>
        <location evidence="1">Cell membrane</location>
        <topology evidence="1">Single-pass type II membrane protein</topology>
    </subcellularLocation>
</comment>
<feature type="disulfide bond" evidence="10">
    <location>
        <begin position="915"/>
        <end position="930"/>
    </location>
</feature>
<dbReference type="EC" id="3.4.21.-" evidence="13"/>
<feature type="disulfide bond" evidence="10">
    <location>
        <begin position="1260"/>
        <end position="1275"/>
    </location>
</feature>